<dbReference type="PROSITE" id="PS51318">
    <property type="entry name" value="TAT"/>
    <property type="match status" value="1"/>
</dbReference>
<accession>A0A2U3QJW5</accession>
<dbReference type="PANTHER" id="PTHR43563">
    <property type="entry name" value="AMINE OXIDASE"/>
    <property type="match status" value="1"/>
</dbReference>
<feature type="transmembrane region" description="Helical" evidence="1">
    <location>
        <begin position="80"/>
        <end position="99"/>
    </location>
</feature>
<dbReference type="InterPro" id="IPR050703">
    <property type="entry name" value="Flavin_MAO"/>
</dbReference>
<dbReference type="PANTHER" id="PTHR43563:SF12">
    <property type="entry name" value="FLAVIN-CONTAINING MONOAMINE OXIDASE A-RELATED"/>
    <property type="match status" value="1"/>
</dbReference>
<keyword evidence="1" id="KW-1133">Transmembrane helix</keyword>
<evidence type="ECO:0000256" key="1">
    <source>
        <dbReference type="SAM" id="Phobius"/>
    </source>
</evidence>
<proteinExistence type="predicted"/>
<gene>
    <name evidence="2" type="ORF">NBG4_660008</name>
</gene>
<protein>
    <submittedName>
        <fullName evidence="2">FAD dependent oxidoreductase</fullName>
    </submittedName>
</protein>
<reference evidence="3" key="1">
    <citation type="submission" date="2018-03" db="EMBL/GenBank/DDBJ databases">
        <authorList>
            <person name="Zecchin S."/>
        </authorList>
    </citation>
    <scope>NUCLEOTIDE SEQUENCE [LARGE SCALE GENOMIC DNA]</scope>
</reference>
<dbReference type="OrthoDB" id="9814556at2"/>
<name>A0A2U3QJW5_9BACT</name>
<keyword evidence="1" id="KW-0472">Membrane</keyword>
<dbReference type="InterPro" id="IPR036188">
    <property type="entry name" value="FAD/NAD-bd_sf"/>
</dbReference>
<sequence length="620" mass="70524">MRITRRDFLNGLLLGAGAVLLDLPAPMRLFAQNHPWGDYGGTGDYSSSNGNTEDVVKHAHVMRDGKYDRDLETAVDTNEMFDLIIIGGGISGLAAALYFKKTARTGKHCLIIENHPMFGGEAKRNEFIVDGQKLIGPQGANSFVVMDDPDAPGYEIYSELDLPYRFKYQDSTLTDKKLHFDTTNYGFMLWHDTSPGIGYFFKGQREQWSADIWKHELTNTPFSEKARKDFFIWRNSKKRFYEGNDFGRWLDTMTYKQYLETAMKLDPAIAEFVSPVMAASMGLGADVISAYGAYQVAMPGFQGFSQGSERIARTKDVEWHSFPGGNDGFSRHFIKKLIPEAIEGKNSFGDIMNQKIVFDSLDRPGNTIRLRLGSLAVRLVHNTDPEKSDYVRIDYVKDNRLYSVRTRAVVMANGSWVTRRIVKDLPQEYKNAYAQFYRSPFLVVNVALKNWKFLNTLGLTAFRWFEGFGFSCNIRQPMIVGDYRPPLDPGKPIVMTFYVPFYYTGTSIKEQGRRGRSELLSTSYAEYEERILKQMTHLFGRYGFDPKRDVAGIILNRWGHAYVNPQPGFYFGTGGSPAPRSVIRERFGRIAFAHSELNGHQHWLGAVEEGRRAAKQVLVL</sequence>
<evidence type="ECO:0000313" key="2">
    <source>
        <dbReference type="EMBL" id="SPQ01687.1"/>
    </source>
</evidence>
<dbReference type="AlphaFoldDB" id="A0A2U3QJW5"/>
<dbReference type="Proteomes" id="UP000245125">
    <property type="component" value="Unassembled WGS sequence"/>
</dbReference>
<evidence type="ECO:0000313" key="3">
    <source>
        <dbReference type="Proteomes" id="UP000245125"/>
    </source>
</evidence>
<dbReference type="Gene3D" id="3.50.50.60">
    <property type="entry name" value="FAD/NAD(P)-binding domain"/>
    <property type="match status" value="2"/>
</dbReference>
<dbReference type="InterPro" id="IPR006311">
    <property type="entry name" value="TAT_signal"/>
</dbReference>
<organism evidence="2 3">
    <name type="scientific">Candidatus Sulfobium mesophilum</name>
    <dbReference type="NCBI Taxonomy" id="2016548"/>
    <lineage>
        <taxon>Bacteria</taxon>
        <taxon>Pseudomonadati</taxon>
        <taxon>Nitrospirota</taxon>
        <taxon>Nitrospiria</taxon>
        <taxon>Nitrospirales</taxon>
        <taxon>Nitrospiraceae</taxon>
        <taxon>Candidatus Sulfobium</taxon>
    </lineage>
</organism>
<dbReference type="SUPFAM" id="SSF51905">
    <property type="entry name" value="FAD/NAD(P)-binding domain"/>
    <property type="match status" value="1"/>
</dbReference>
<dbReference type="EMBL" id="OUUY01000115">
    <property type="protein sequence ID" value="SPQ01687.1"/>
    <property type="molecule type" value="Genomic_DNA"/>
</dbReference>
<keyword evidence="1" id="KW-0812">Transmembrane</keyword>
<dbReference type="GO" id="GO:0016491">
    <property type="term" value="F:oxidoreductase activity"/>
    <property type="evidence" value="ECO:0007669"/>
    <property type="project" value="UniProtKB-ARBA"/>
</dbReference>
<keyword evidence="3" id="KW-1185">Reference proteome</keyword>
<dbReference type="Pfam" id="PF13450">
    <property type="entry name" value="NAD_binding_8"/>
    <property type="match status" value="1"/>
</dbReference>